<comment type="subcellular location">
    <subcellularLocation>
        <location evidence="1">Nucleus</location>
    </subcellularLocation>
</comment>
<sequence>MDQDAFRNLLASGSASSSSDKSKSRSRGVLGAPPPKRTAWGIKARPGNEYKPPADESRPSTAFAPRSQKKKDPTAGKYVDRAELRRQGKEDEYKPVEQLLEVLEKRQKEEGVEQEEIDKQRAYLGGDATHSILVKGLDYALLARTRAELAAKGEQVADEELEELVRGAQGKKAEKVEQKQPEEKMAKGFKSIASKGEQGVNGEKKKKKKKKAVKEEPGPDVSAPREQAAPVARPPQPDVKVEAGPSKVVKKEPTPPPIDDDDDIFGDAGGYDLTAGREDEDDSATDDEAGEVAQDQVRQRSPQTVSFSRPIRRPKSSRSRDRYSRRDEYYRRSSRQSRSYRDDRGERHVPRGRRERSYSRDRYQSYSSSRYRSPSPRRSPSPVHRTRERSRSASPPPKRARQKTRSPSPLHFDFNGRAPSPTPSEESGDDHLVGGKLQPLRSSALSDVKGYLSADAQAAKDEERRARKAKWRARQGLALQEGSEKFLERQVGEKEKANRDYVNIMNKVKKVEGAGEGAGEG</sequence>
<dbReference type="InterPro" id="IPR039896">
    <property type="entry name" value="Red-like"/>
</dbReference>
<keyword evidence="2" id="KW-0539">Nucleus</keyword>
<comment type="caution">
    <text evidence="5">The sequence shown here is derived from an EMBL/GenBank/DDBJ whole genome shotgun (WGS) entry which is preliminary data.</text>
</comment>
<organism evidence="5 6">
    <name type="scientific">Papiliotrema laurentii</name>
    <name type="common">Cryptococcus laurentii</name>
    <dbReference type="NCBI Taxonomy" id="5418"/>
    <lineage>
        <taxon>Eukaryota</taxon>
        <taxon>Fungi</taxon>
        <taxon>Dikarya</taxon>
        <taxon>Basidiomycota</taxon>
        <taxon>Agaricomycotina</taxon>
        <taxon>Tremellomycetes</taxon>
        <taxon>Tremellales</taxon>
        <taxon>Rhynchogastremaceae</taxon>
        <taxon>Papiliotrema</taxon>
    </lineage>
</organism>
<dbReference type="InterPro" id="IPR012916">
    <property type="entry name" value="RED_N"/>
</dbReference>
<dbReference type="GO" id="GO:0005634">
    <property type="term" value="C:nucleus"/>
    <property type="evidence" value="ECO:0007669"/>
    <property type="project" value="UniProtKB-SubCell"/>
</dbReference>
<feature type="compositionally biased region" description="Basic and acidic residues" evidence="3">
    <location>
        <begin position="70"/>
        <end position="92"/>
    </location>
</feature>
<feature type="compositionally biased region" description="Basic and acidic residues" evidence="3">
    <location>
        <begin position="46"/>
        <end position="58"/>
    </location>
</feature>
<feature type="domain" description="RED-like N-terminal" evidence="4">
    <location>
        <begin position="67"/>
        <end position="186"/>
    </location>
</feature>
<dbReference type="AlphaFoldDB" id="A0AAD9CXM3"/>
<evidence type="ECO:0000256" key="3">
    <source>
        <dbReference type="SAM" id="MobiDB-lite"/>
    </source>
</evidence>
<feature type="compositionally biased region" description="Low complexity" evidence="3">
    <location>
        <begin position="364"/>
        <end position="382"/>
    </location>
</feature>
<accession>A0AAD9CXM3</accession>
<feature type="compositionally biased region" description="Basic and acidic residues" evidence="3">
    <location>
        <begin position="171"/>
        <end position="186"/>
    </location>
</feature>
<keyword evidence="6" id="KW-1185">Reference proteome</keyword>
<evidence type="ECO:0000259" key="4">
    <source>
        <dbReference type="Pfam" id="PF07808"/>
    </source>
</evidence>
<evidence type="ECO:0000256" key="2">
    <source>
        <dbReference type="ARBA" id="ARBA00023242"/>
    </source>
</evidence>
<feature type="compositionally biased region" description="Basic and acidic residues" evidence="3">
    <location>
        <begin position="339"/>
        <end position="349"/>
    </location>
</feature>
<feature type="region of interest" description="Disordered" evidence="3">
    <location>
        <begin position="164"/>
        <end position="440"/>
    </location>
</feature>
<dbReference type="EMBL" id="JAODAN010000008">
    <property type="protein sequence ID" value="KAK1922380.1"/>
    <property type="molecule type" value="Genomic_DNA"/>
</dbReference>
<reference evidence="5" key="1">
    <citation type="submission" date="2023-02" db="EMBL/GenBank/DDBJ databases">
        <title>Identification and recombinant expression of a fungal hydrolase from Papiliotrema laurentii that hydrolyzes apple cutin and clears colloidal polyester polyurethane.</title>
        <authorList>
            <consortium name="DOE Joint Genome Institute"/>
            <person name="Roman V.A."/>
            <person name="Bojanowski C."/>
            <person name="Crable B.R."/>
            <person name="Wagner D.N."/>
            <person name="Hung C.S."/>
            <person name="Nadeau L.J."/>
            <person name="Schratz L."/>
            <person name="Haridas S."/>
            <person name="Pangilinan J."/>
            <person name="Lipzen A."/>
            <person name="Na H."/>
            <person name="Yan M."/>
            <person name="Ng V."/>
            <person name="Grigoriev I.V."/>
            <person name="Spatafora J.W."/>
            <person name="Barlow D."/>
            <person name="Biffinger J."/>
            <person name="Kelley-Loughnane N."/>
            <person name="Varaljay V.A."/>
            <person name="Crookes-Goodson W.J."/>
        </authorList>
    </citation>
    <scope>NUCLEOTIDE SEQUENCE</scope>
    <source>
        <strain evidence="5">5307AH</strain>
    </source>
</reference>
<proteinExistence type="predicted"/>
<dbReference type="Pfam" id="PF07808">
    <property type="entry name" value="RED_N"/>
    <property type="match status" value="1"/>
</dbReference>
<feature type="region of interest" description="Disordered" evidence="3">
    <location>
        <begin position="1"/>
        <end position="92"/>
    </location>
</feature>
<dbReference type="Proteomes" id="UP001182556">
    <property type="component" value="Unassembled WGS sequence"/>
</dbReference>
<evidence type="ECO:0000313" key="5">
    <source>
        <dbReference type="EMBL" id="KAK1922380.1"/>
    </source>
</evidence>
<gene>
    <name evidence="5" type="ORF">DB88DRAFT_511908</name>
</gene>
<evidence type="ECO:0000256" key="1">
    <source>
        <dbReference type="ARBA" id="ARBA00004123"/>
    </source>
</evidence>
<dbReference type="PANTHER" id="PTHR12765">
    <property type="entry name" value="RED PROTEIN IK FACTOR CYTOKINE IK"/>
    <property type="match status" value="1"/>
</dbReference>
<evidence type="ECO:0000313" key="6">
    <source>
        <dbReference type="Proteomes" id="UP001182556"/>
    </source>
</evidence>
<feature type="compositionally biased region" description="Acidic residues" evidence="3">
    <location>
        <begin position="278"/>
        <end position="290"/>
    </location>
</feature>
<feature type="compositionally biased region" description="Basic and acidic residues" evidence="3">
    <location>
        <begin position="318"/>
        <end position="331"/>
    </location>
</feature>
<protein>
    <recommendedName>
        <fullName evidence="4">RED-like N-terminal domain-containing protein</fullName>
    </recommendedName>
</protein>
<name>A0AAD9CXM3_PAPLA</name>